<evidence type="ECO:0000313" key="3">
    <source>
        <dbReference type="Proteomes" id="UP000618051"/>
    </source>
</evidence>
<protein>
    <submittedName>
        <fullName evidence="1">Uncharacterized protein</fullName>
    </submittedName>
</protein>
<reference evidence="2" key="3">
    <citation type="submission" date="2022-01" db="EMBL/GenBank/DDBJ databases">
        <authorList>
            <person name="Rubenstein D.R."/>
        </authorList>
    </citation>
    <scope>NUCLEOTIDE SEQUENCE</scope>
    <source>
        <strain evidence="2">SS15</strain>
        <tissue evidence="2">Liver</tissue>
    </source>
</reference>
<keyword evidence="3" id="KW-1185">Reference proteome</keyword>
<accession>A0A835NH66</accession>
<proteinExistence type="predicted"/>
<evidence type="ECO:0000313" key="2">
    <source>
        <dbReference type="EMBL" id="KAI1232290.1"/>
    </source>
</evidence>
<dbReference type="EMBL" id="JADDUC010000239">
    <property type="protein sequence ID" value="KAG0115060.1"/>
    <property type="molecule type" value="Genomic_DNA"/>
</dbReference>
<gene>
    <name evidence="2" type="ORF">IHE44_0006739</name>
    <name evidence="1" type="ORF">IHE44_006610</name>
</gene>
<sequence length="110" mass="11789">MPSVTEQVSSQHCLPSLAEIEQGGIFLWSLAGSSACPDLLSQPMFWECCHTCELPLGLSDAVTHLSCAGGLSGYLHFSQSLLTLLLAKGLPEFPGFRSAGCPETQQCQCW</sequence>
<reference evidence="2 3" key="2">
    <citation type="journal article" date="2021" name="J. Hered.">
        <title>Feather Gene Expression Elucidates the Developmental Basis of Plumage Iridescence in African Starlings.</title>
        <authorList>
            <person name="Rubenstein D.R."/>
            <person name="Corvelo A."/>
            <person name="MacManes M.D."/>
            <person name="Maia R."/>
            <person name="Narzisi G."/>
            <person name="Rousaki A."/>
            <person name="Vandenabeele P."/>
            <person name="Shawkey M.D."/>
            <person name="Solomon J."/>
        </authorList>
    </citation>
    <scope>NUCLEOTIDE SEQUENCE [LARGE SCALE GENOMIC DNA]</scope>
    <source>
        <strain evidence="2">SS15</strain>
    </source>
</reference>
<dbReference type="AlphaFoldDB" id="A0A835NH66"/>
<reference evidence="1" key="1">
    <citation type="submission" date="2020-10" db="EMBL/GenBank/DDBJ databases">
        <title>Feather gene expression reveals the developmental basis of iridescence in African starlings.</title>
        <authorList>
            <person name="Rubenstein D.R."/>
        </authorList>
    </citation>
    <scope>NUCLEOTIDE SEQUENCE</scope>
    <source>
        <strain evidence="1">SS15</strain>
        <tissue evidence="1">Liver</tissue>
    </source>
</reference>
<dbReference type="EMBL" id="JADDUC020000022">
    <property type="protein sequence ID" value="KAI1232290.1"/>
    <property type="molecule type" value="Genomic_DNA"/>
</dbReference>
<comment type="caution">
    <text evidence="1">The sequence shown here is derived from an EMBL/GenBank/DDBJ whole genome shotgun (WGS) entry which is preliminary data.</text>
</comment>
<organism evidence="1">
    <name type="scientific">Lamprotornis superbus</name>
    <dbReference type="NCBI Taxonomy" id="245042"/>
    <lineage>
        <taxon>Eukaryota</taxon>
        <taxon>Metazoa</taxon>
        <taxon>Chordata</taxon>
        <taxon>Craniata</taxon>
        <taxon>Vertebrata</taxon>
        <taxon>Euteleostomi</taxon>
        <taxon>Archelosauria</taxon>
        <taxon>Archosauria</taxon>
        <taxon>Dinosauria</taxon>
        <taxon>Saurischia</taxon>
        <taxon>Theropoda</taxon>
        <taxon>Coelurosauria</taxon>
        <taxon>Aves</taxon>
        <taxon>Neognathae</taxon>
        <taxon>Neoaves</taxon>
        <taxon>Telluraves</taxon>
        <taxon>Australaves</taxon>
        <taxon>Passeriformes</taxon>
        <taxon>Sturnidae</taxon>
        <taxon>Lamprotornis</taxon>
    </lineage>
</organism>
<evidence type="ECO:0000313" key="1">
    <source>
        <dbReference type="EMBL" id="KAG0115060.1"/>
    </source>
</evidence>
<dbReference type="Proteomes" id="UP000618051">
    <property type="component" value="Unassembled WGS sequence"/>
</dbReference>
<name>A0A835NH66_9PASS</name>